<dbReference type="AlphaFoldDB" id="A0A0J6IA05"/>
<evidence type="ECO:0000313" key="2">
    <source>
        <dbReference type="Proteomes" id="UP000054567"/>
    </source>
</evidence>
<evidence type="ECO:0000313" key="1">
    <source>
        <dbReference type="EMBL" id="KMM68422.1"/>
    </source>
</evidence>
<sequence length="264" mass="29299">MFASRRAAYIVRESGVRRLTAATATAETPTATMVSKSTTTTMGPIEYKPFSDAQEFSNLMPSLFKLYAWYREAMYPFSFLQKTKDLKVVCKDATSEKVEFVIPAGLENALQNSEMINSPESNSTVVSAPTDCSWAGWTSIAIGYLLSEAGASRASRGERLFGGPLLGALCQGLVDESSFRRVIVGHHLFQHSPKHWATMVTFLNGKVRVVQASCDPSQEYPKLNIALRAVHDLKMSCYNKAVFHEIVKWILCPPYPPPRATFEN</sequence>
<organism evidence="1 2">
    <name type="scientific">Coccidioides posadasii RMSCC 3488</name>
    <dbReference type="NCBI Taxonomy" id="454284"/>
    <lineage>
        <taxon>Eukaryota</taxon>
        <taxon>Fungi</taxon>
        <taxon>Dikarya</taxon>
        <taxon>Ascomycota</taxon>
        <taxon>Pezizomycotina</taxon>
        <taxon>Eurotiomycetes</taxon>
        <taxon>Eurotiomycetidae</taxon>
        <taxon>Onygenales</taxon>
        <taxon>Onygenaceae</taxon>
        <taxon>Coccidioides</taxon>
    </lineage>
</organism>
<proteinExistence type="predicted"/>
<dbReference type="OrthoDB" id="4204806at2759"/>
<name>A0A0J6IA05_COCPO</name>
<protein>
    <submittedName>
        <fullName evidence="1">Uncharacterized protein</fullName>
    </submittedName>
</protein>
<reference evidence="2" key="2">
    <citation type="journal article" date="2009" name="Genome Res.">
        <title>Comparative genomic analyses of the human fungal pathogens Coccidioides and their relatives.</title>
        <authorList>
            <person name="Sharpton T.J."/>
            <person name="Stajich J.E."/>
            <person name="Rounsley S.D."/>
            <person name="Gardner M.J."/>
            <person name="Wortman J.R."/>
            <person name="Jordar V.S."/>
            <person name="Maiti R."/>
            <person name="Kodira C.D."/>
            <person name="Neafsey D.E."/>
            <person name="Zeng Q."/>
            <person name="Hung C.-Y."/>
            <person name="McMahan C."/>
            <person name="Muszewska A."/>
            <person name="Grynberg M."/>
            <person name="Mandel M.A."/>
            <person name="Kellner E.M."/>
            <person name="Barker B.M."/>
            <person name="Galgiani J.N."/>
            <person name="Orbach M.J."/>
            <person name="Kirkland T.N."/>
            <person name="Cole G.T."/>
            <person name="Henn M.R."/>
            <person name="Birren B.W."/>
            <person name="Taylor J.W."/>
        </authorList>
    </citation>
    <scope>NUCLEOTIDE SEQUENCE [LARGE SCALE GENOMIC DNA]</scope>
    <source>
        <strain evidence="2">RMSCC 3488</strain>
    </source>
</reference>
<reference evidence="2" key="3">
    <citation type="journal article" date="2010" name="Genome Res.">
        <title>Population genomic sequencing of Coccidioides fungi reveals recent hybridization and transposon control.</title>
        <authorList>
            <person name="Neafsey D.E."/>
            <person name="Barker B.M."/>
            <person name="Sharpton T.J."/>
            <person name="Stajich J.E."/>
            <person name="Park D.J."/>
            <person name="Whiston E."/>
            <person name="Hung C.-Y."/>
            <person name="McMahan C."/>
            <person name="White J."/>
            <person name="Sykes S."/>
            <person name="Heiman D."/>
            <person name="Young S."/>
            <person name="Zeng Q."/>
            <person name="Abouelleil A."/>
            <person name="Aftuck L."/>
            <person name="Bessette D."/>
            <person name="Brown A."/>
            <person name="FitzGerald M."/>
            <person name="Lui A."/>
            <person name="Macdonald J.P."/>
            <person name="Priest M."/>
            <person name="Orbach M.J."/>
            <person name="Galgiani J.N."/>
            <person name="Kirkland T.N."/>
            <person name="Cole G.T."/>
            <person name="Birren B.W."/>
            <person name="Henn M.R."/>
            <person name="Taylor J.W."/>
            <person name="Rounsley S.D."/>
        </authorList>
    </citation>
    <scope>NUCLEOTIDE SEQUENCE [LARGE SCALE GENOMIC DNA]</scope>
    <source>
        <strain evidence="2">RMSCC 3488</strain>
    </source>
</reference>
<accession>A0A0J6IA05</accession>
<reference evidence="1 2" key="1">
    <citation type="submission" date="2007-06" db="EMBL/GenBank/DDBJ databases">
        <title>The Genome Sequence of Coccidioides posadasii RMSCC_3488.</title>
        <authorList>
            <consortium name="Coccidioides Genome Resources Consortium"/>
            <consortium name="The Broad Institute Genome Sequencing Platform"/>
            <person name="Henn M.R."/>
            <person name="Sykes S."/>
            <person name="Young S."/>
            <person name="Jaffe D."/>
            <person name="Berlin A."/>
            <person name="Alvarez P."/>
            <person name="Butler J."/>
            <person name="Gnerre S."/>
            <person name="Grabherr M."/>
            <person name="Mauceli E."/>
            <person name="Brockman W."/>
            <person name="Kodira C."/>
            <person name="Alvarado L."/>
            <person name="Zeng Q."/>
            <person name="Crawford M."/>
            <person name="Antoine C."/>
            <person name="Devon K."/>
            <person name="Galgiani J."/>
            <person name="Orsborn K."/>
            <person name="Lewis M.L."/>
            <person name="Nusbaum C."/>
            <person name="Galagan J."/>
            <person name="Birren B."/>
        </authorList>
    </citation>
    <scope>NUCLEOTIDE SEQUENCE [LARGE SCALE GENOMIC DNA]</scope>
    <source>
        <strain evidence="1 2">RMSCC 3488</strain>
    </source>
</reference>
<dbReference type="Proteomes" id="UP000054567">
    <property type="component" value="Unassembled WGS sequence"/>
</dbReference>
<gene>
    <name evidence="1" type="ORF">CPAG_04749</name>
</gene>
<dbReference type="EMBL" id="DS268111">
    <property type="protein sequence ID" value="KMM68422.1"/>
    <property type="molecule type" value="Genomic_DNA"/>
</dbReference>
<dbReference type="VEuPathDB" id="FungiDB:CPAG_04749"/>